<feature type="region of interest" description="Disordered" evidence="1">
    <location>
        <begin position="72"/>
        <end position="102"/>
    </location>
</feature>
<organism evidence="2 3">
    <name type="scientific">Edaphochlamys debaryana</name>
    <dbReference type="NCBI Taxonomy" id="47281"/>
    <lineage>
        <taxon>Eukaryota</taxon>
        <taxon>Viridiplantae</taxon>
        <taxon>Chlorophyta</taxon>
        <taxon>core chlorophytes</taxon>
        <taxon>Chlorophyceae</taxon>
        <taxon>CS clade</taxon>
        <taxon>Chlamydomonadales</taxon>
        <taxon>Chlamydomonadales incertae sedis</taxon>
        <taxon>Edaphochlamys</taxon>
    </lineage>
</organism>
<dbReference type="PANTHER" id="PTHR31033:SF18">
    <property type="entry name" value="OS06G0115800 PROTEIN"/>
    <property type="match status" value="1"/>
</dbReference>
<accession>A0A836BU50</accession>
<feature type="region of interest" description="Disordered" evidence="1">
    <location>
        <begin position="135"/>
        <end position="185"/>
    </location>
</feature>
<evidence type="ECO:0000256" key="1">
    <source>
        <dbReference type="SAM" id="MobiDB-lite"/>
    </source>
</evidence>
<feature type="compositionally biased region" description="Pro residues" evidence="1">
    <location>
        <begin position="74"/>
        <end position="96"/>
    </location>
</feature>
<feature type="compositionally biased region" description="Pro residues" evidence="1">
    <location>
        <begin position="144"/>
        <end position="163"/>
    </location>
</feature>
<dbReference type="OrthoDB" id="2018137at2759"/>
<sequence length="466" mass="46935">MAFCPASGQFATAKCPFLHNVLSQGIAPSGGREPVLPEDDSFSATFALFHGPRGVLPLPNVAQSFFAAAQAPSCPEPASEPPRCPVASLPGPPTPVQPAHQSAPFERLAAAPLASMSMSWGSNWFNLHHLFKQHLHQHRAQQRRPPPQESAPSSAPAPAPAPLEPLGSGAAGSHHIHGAGPGGATAGGKCPLRTALGPLAGFVFNKQGQIACPEPIIKMRAALAATKPVRELRPQILPVKLFAVALTTAALNVPCGMWREHTEKFSSQWFVAVHATIPFIAMLRKAVIMPKYAILFTIAAAIAGQAMGARIERRRTHGPARDELAGLRRASAAAAAVAAPCPLTAEVQGPAAAVASVVAAPSGGGAGRALPVAAMHLTSHGPVSGAGLAVAGVEAALAAAVGAAAGAGTQAGASAGGAELRFVVRGGRRGGGGGARVVAVTKRGAGSCARAAMPAAMATTASAVTC</sequence>
<reference evidence="2" key="1">
    <citation type="journal article" date="2020" name="bioRxiv">
        <title>Comparative genomics of Chlamydomonas.</title>
        <authorList>
            <person name="Craig R.J."/>
            <person name="Hasan A.R."/>
            <person name="Ness R.W."/>
            <person name="Keightley P.D."/>
        </authorList>
    </citation>
    <scope>NUCLEOTIDE SEQUENCE</scope>
    <source>
        <strain evidence="2">CCAP 11/70</strain>
    </source>
</reference>
<dbReference type="PANTHER" id="PTHR31033">
    <property type="entry name" value="PROTEIN, PUTATIVE-RELATED"/>
    <property type="match status" value="1"/>
</dbReference>
<dbReference type="AlphaFoldDB" id="A0A836BU50"/>
<protein>
    <submittedName>
        <fullName evidence="2">Uncharacterized protein</fullName>
    </submittedName>
</protein>
<evidence type="ECO:0000313" key="3">
    <source>
        <dbReference type="Proteomes" id="UP000612055"/>
    </source>
</evidence>
<comment type="caution">
    <text evidence="2">The sequence shown here is derived from an EMBL/GenBank/DDBJ whole genome shotgun (WGS) entry which is preliminary data.</text>
</comment>
<evidence type="ECO:0000313" key="2">
    <source>
        <dbReference type="EMBL" id="KAG2489055.1"/>
    </source>
</evidence>
<dbReference type="EMBL" id="JAEHOE010000077">
    <property type="protein sequence ID" value="KAG2489055.1"/>
    <property type="molecule type" value="Genomic_DNA"/>
</dbReference>
<proteinExistence type="predicted"/>
<gene>
    <name evidence="2" type="ORF">HYH03_012491</name>
</gene>
<name>A0A836BU50_9CHLO</name>
<dbReference type="Proteomes" id="UP000612055">
    <property type="component" value="Unassembled WGS sequence"/>
</dbReference>
<feature type="compositionally biased region" description="Low complexity" evidence="1">
    <location>
        <begin position="164"/>
        <end position="173"/>
    </location>
</feature>
<keyword evidence="3" id="KW-1185">Reference proteome</keyword>